<accession>A0A8J1U015</accession>
<dbReference type="EMBL" id="CAIIXF020000006">
    <property type="protein sequence ID" value="CAH1786005.1"/>
    <property type="molecule type" value="Genomic_DNA"/>
</dbReference>
<dbReference type="AlphaFoldDB" id="A0A8J1U015"/>
<protein>
    <submittedName>
        <fullName evidence="2">Uncharacterized protein</fullName>
    </submittedName>
</protein>
<reference evidence="2" key="1">
    <citation type="submission" date="2022-03" db="EMBL/GenBank/DDBJ databases">
        <authorList>
            <person name="Martin C."/>
        </authorList>
    </citation>
    <scope>NUCLEOTIDE SEQUENCE</scope>
</reference>
<evidence type="ECO:0000313" key="2">
    <source>
        <dbReference type="EMBL" id="CAH1786005.1"/>
    </source>
</evidence>
<keyword evidence="3" id="KW-1185">Reference proteome</keyword>
<organism evidence="2 3">
    <name type="scientific">Owenia fusiformis</name>
    <name type="common">Polychaete worm</name>
    <dbReference type="NCBI Taxonomy" id="6347"/>
    <lineage>
        <taxon>Eukaryota</taxon>
        <taxon>Metazoa</taxon>
        <taxon>Spiralia</taxon>
        <taxon>Lophotrochozoa</taxon>
        <taxon>Annelida</taxon>
        <taxon>Polychaeta</taxon>
        <taxon>Sedentaria</taxon>
        <taxon>Canalipalpata</taxon>
        <taxon>Sabellida</taxon>
        <taxon>Oweniida</taxon>
        <taxon>Oweniidae</taxon>
        <taxon>Owenia</taxon>
    </lineage>
</organism>
<name>A0A8J1U015_OWEFU</name>
<proteinExistence type="predicted"/>
<dbReference type="OrthoDB" id="6629108at2759"/>
<comment type="caution">
    <text evidence="2">The sequence shown here is derived from an EMBL/GenBank/DDBJ whole genome shotgun (WGS) entry which is preliminary data.</text>
</comment>
<sequence length="337" mass="37334">MGPTKMTKKDQKDSISATQNSKLKRTVTPKASAALAAALREGPHPGEAPPRSGPTRGAPTAVCAEGESFISRNLNTPDVVVMQHQDSPVPTQASNGSMTSLIPPPRSVSASQVLPTNNAEPDMSISQLYSLLKGGQDNIKESIISIRKEMSEQVDSLRREFEHKIDDSHKEIQAEVTAFHENFKSRITNIETTMAAQDNEFHSFIIKNIEESTVESDLDQVNNMISNGLGLKDSSMKVVKTSRKPKRTGAKYPGIIVAQVKNKDSKSQILSKKRALKQNDLYKNVYIEDFISPDLKKVNDNLHTVLKAVGKENNFIMRNGRFLQRNNNPQRLNTNTQ</sequence>
<gene>
    <name evidence="2" type="ORF">OFUS_LOCUS11979</name>
</gene>
<evidence type="ECO:0000313" key="3">
    <source>
        <dbReference type="Proteomes" id="UP000749559"/>
    </source>
</evidence>
<dbReference type="Proteomes" id="UP000749559">
    <property type="component" value="Unassembled WGS sequence"/>
</dbReference>
<feature type="region of interest" description="Disordered" evidence="1">
    <location>
        <begin position="1"/>
        <end position="60"/>
    </location>
</feature>
<evidence type="ECO:0000256" key="1">
    <source>
        <dbReference type="SAM" id="MobiDB-lite"/>
    </source>
</evidence>